<sequence length="133" mass="14626">MKSGFWVRLTAVGTGGFLGSVFRYLISLWLNERYPTSLIPYGTFTVNISGSFLLGLIMQVSFYIPMNETVRLFFTTGIMGGLTTFSTLTYETMALVYNGSYFAAAMNILLNLSVGLLSALGGKELVDVIYARL</sequence>
<dbReference type="PANTHER" id="PTHR28259:SF1">
    <property type="entry name" value="FLUORIDE EXPORT PROTEIN 1-RELATED"/>
    <property type="match status" value="1"/>
</dbReference>
<evidence type="ECO:0000256" key="4">
    <source>
        <dbReference type="ARBA" id="ARBA00022989"/>
    </source>
</evidence>
<accession>A0A172T1B6</accession>
<keyword evidence="9" id="KW-0813">Transport</keyword>
<keyword evidence="2 9" id="KW-1003">Cell membrane</keyword>
<dbReference type="EMBL" id="DTBH01000037">
    <property type="protein sequence ID" value="HGQ76615.1"/>
    <property type="molecule type" value="Genomic_DNA"/>
</dbReference>
<dbReference type="GO" id="GO:0062054">
    <property type="term" value="F:fluoride channel activity"/>
    <property type="evidence" value="ECO:0007669"/>
    <property type="project" value="UniProtKB-UniRule"/>
</dbReference>
<evidence type="ECO:0000256" key="2">
    <source>
        <dbReference type="ARBA" id="ARBA00022475"/>
    </source>
</evidence>
<evidence type="ECO:0000256" key="5">
    <source>
        <dbReference type="ARBA" id="ARBA00023136"/>
    </source>
</evidence>
<feature type="binding site" evidence="9">
    <location>
        <position position="80"/>
    </location>
    <ligand>
        <name>Na(+)</name>
        <dbReference type="ChEBI" id="CHEBI:29101"/>
        <note>structural</note>
    </ligand>
</feature>
<evidence type="ECO:0000313" key="12">
    <source>
        <dbReference type="EMBL" id="HGU41421.1"/>
    </source>
</evidence>
<dbReference type="NCBIfam" id="TIGR00494">
    <property type="entry name" value="crcB"/>
    <property type="match status" value="1"/>
</dbReference>
<dbReference type="InterPro" id="IPR003691">
    <property type="entry name" value="FluC"/>
</dbReference>
<feature type="transmembrane region" description="Helical" evidence="9">
    <location>
        <begin position="38"/>
        <end position="64"/>
    </location>
</feature>
<dbReference type="KEGG" id="fng:JM64_01000"/>
<feature type="transmembrane region" description="Helical" evidence="9">
    <location>
        <begin position="101"/>
        <end position="120"/>
    </location>
</feature>
<keyword evidence="6 9" id="KW-0407">Ion channel</keyword>
<evidence type="ECO:0000256" key="8">
    <source>
        <dbReference type="ARBA" id="ARBA00035585"/>
    </source>
</evidence>
<dbReference type="PATRIC" id="fig|93466.3.peg.242"/>
<feature type="binding site" evidence="9">
    <location>
        <position position="83"/>
    </location>
    <ligand>
        <name>Na(+)</name>
        <dbReference type="ChEBI" id="CHEBI:29101"/>
        <note>structural</note>
    </ligand>
</feature>
<evidence type="ECO:0000313" key="13">
    <source>
        <dbReference type="Proteomes" id="UP000077096"/>
    </source>
</evidence>
<dbReference type="Proteomes" id="UP000077096">
    <property type="component" value="Chromosome"/>
</dbReference>
<dbReference type="AlphaFoldDB" id="A0A172T1B6"/>
<name>A0A172T1B6_FERPE</name>
<protein>
    <recommendedName>
        <fullName evidence="9">Fluoride-specific ion channel FluC</fullName>
    </recommendedName>
</protein>
<evidence type="ECO:0000256" key="1">
    <source>
        <dbReference type="ARBA" id="ARBA00004651"/>
    </source>
</evidence>
<evidence type="ECO:0000256" key="6">
    <source>
        <dbReference type="ARBA" id="ARBA00023303"/>
    </source>
</evidence>
<keyword evidence="9" id="KW-0915">Sodium</keyword>
<keyword evidence="5 9" id="KW-0472">Membrane</keyword>
<comment type="function">
    <text evidence="9">Fluoride-specific ion channel. Important for reducing fluoride concentration in the cell, thus reducing its toxicity.</text>
</comment>
<organism evidence="10 13">
    <name type="scientific">Fervidobacterium pennivorans</name>
    <dbReference type="NCBI Taxonomy" id="93466"/>
    <lineage>
        <taxon>Bacteria</taxon>
        <taxon>Thermotogati</taxon>
        <taxon>Thermotogota</taxon>
        <taxon>Thermotogae</taxon>
        <taxon>Thermotogales</taxon>
        <taxon>Fervidobacteriaceae</taxon>
        <taxon>Fervidobacterium</taxon>
    </lineage>
</organism>
<dbReference type="EMBL" id="CP011393">
    <property type="protein sequence ID" value="ANE40756.1"/>
    <property type="molecule type" value="Genomic_DNA"/>
</dbReference>
<proteinExistence type="inferred from homology"/>
<dbReference type="Pfam" id="PF02537">
    <property type="entry name" value="CRCB"/>
    <property type="match status" value="1"/>
</dbReference>
<evidence type="ECO:0000313" key="11">
    <source>
        <dbReference type="EMBL" id="HGQ76615.1"/>
    </source>
</evidence>
<comment type="catalytic activity">
    <reaction evidence="8">
        <text>fluoride(in) = fluoride(out)</text>
        <dbReference type="Rhea" id="RHEA:76159"/>
        <dbReference type="ChEBI" id="CHEBI:17051"/>
    </reaction>
    <physiologicalReaction direction="left-to-right" evidence="8">
        <dbReference type="Rhea" id="RHEA:76160"/>
    </physiologicalReaction>
</comment>
<keyword evidence="9" id="KW-0406">Ion transport</keyword>
<keyword evidence="3 9" id="KW-0812">Transmembrane</keyword>
<dbReference type="GO" id="GO:0005886">
    <property type="term" value="C:plasma membrane"/>
    <property type="evidence" value="ECO:0007669"/>
    <property type="project" value="UniProtKB-SubCell"/>
</dbReference>
<keyword evidence="9" id="KW-0479">Metal-binding</keyword>
<evidence type="ECO:0000256" key="9">
    <source>
        <dbReference type="HAMAP-Rule" id="MF_00454"/>
    </source>
</evidence>
<comment type="activity regulation">
    <text evidence="9">Na(+) is not transported, but it plays an essential structural role and its presence is essential for fluoride channel function.</text>
</comment>
<reference evidence="10 13" key="1">
    <citation type="submission" date="2014-08" db="EMBL/GenBank/DDBJ databases">
        <title>Fervidobacterium pennivorans DYC genome.</title>
        <authorList>
            <person name="Wushke S."/>
        </authorList>
    </citation>
    <scope>NUCLEOTIDE SEQUENCE [LARGE SCALE GENOMIC DNA]</scope>
    <source>
        <strain evidence="10 13">DYC</strain>
    </source>
</reference>
<comment type="subcellular location">
    <subcellularLocation>
        <location evidence="1 9">Cell membrane</location>
        <topology evidence="1 9">Multi-pass membrane protein</topology>
    </subcellularLocation>
</comment>
<evidence type="ECO:0000256" key="3">
    <source>
        <dbReference type="ARBA" id="ARBA00022692"/>
    </source>
</evidence>
<evidence type="ECO:0000313" key="10">
    <source>
        <dbReference type="EMBL" id="ANE40756.1"/>
    </source>
</evidence>
<dbReference type="PANTHER" id="PTHR28259">
    <property type="entry name" value="FLUORIDE EXPORT PROTEIN 1-RELATED"/>
    <property type="match status" value="1"/>
</dbReference>
<gene>
    <name evidence="9 11" type="primary">crcB</name>
    <name evidence="9" type="synonym">fluC</name>
    <name evidence="12" type="ORF">ENT72_00620</name>
    <name evidence="11" type="ORF">ENU12_01535</name>
    <name evidence="10" type="ORF">JM64_01000</name>
</gene>
<dbReference type="EMBL" id="DSZT01000022">
    <property type="protein sequence ID" value="HGU41421.1"/>
    <property type="molecule type" value="Genomic_DNA"/>
</dbReference>
<dbReference type="HAMAP" id="MF_00454">
    <property type="entry name" value="FluC"/>
    <property type="match status" value="1"/>
</dbReference>
<dbReference type="OrthoDB" id="9815830at2"/>
<evidence type="ECO:0000256" key="7">
    <source>
        <dbReference type="ARBA" id="ARBA00035120"/>
    </source>
</evidence>
<dbReference type="GO" id="GO:0140114">
    <property type="term" value="P:cellular detoxification of fluoride"/>
    <property type="evidence" value="ECO:0007669"/>
    <property type="project" value="UniProtKB-UniRule"/>
</dbReference>
<reference evidence="11" key="2">
    <citation type="journal article" date="2020" name="mSystems">
        <title>Genome- and Community-Level Interaction Insights into Carbon Utilization and Element Cycling Functions of Hydrothermarchaeota in Hydrothermal Sediment.</title>
        <authorList>
            <person name="Zhou Z."/>
            <person name="Liu Y."/>
            <person name="Xu W."/>
            <person name="Pan J."/>
            <person name="Luo Z.H."/>
            <person name="Li M."/>
        </authorList>
    </citation>
    <scope>NUCLEOTIDE SEQUENCE [LARGE SCALE GENOMIC DNA]</scope>
    <source>
        <strain evidence="12">SpSt-604</strain>
        <strain evidence="11">SpSt-640</strain>
    </source>
</reference>
<feature type="transmembrane region" description="Helical" evidence="9">
    <location>
        <begin position="70"/>
        <end position="89"/>
    </location>
</feature>
<keyword evidence="4 9" id="KW-1133">Transmembrane helix</keyword>
<feature type="transmembrane region" description="Helical" evidence="9">
    <location>
        <begin position="6"/>
        <end position="26"/>
    </location>
</feature>
<comment type="similarity">
    <text evidence="7 9">Belongs to the fluoride channel Fluc/FEX (TC 1.A.43) family.</text>
</comment>
<dbReference type="GO" id="GO:0046872">
    <property type="term" value="F:metal ion binding"/>
    <property type="evidence" value="ECO:0007669"/>
    <property type="project" value="UniProtKB-KW"/>
</dbReference>